<dbReference type="PANTHER" id="PTHR20854">
    <property type="entry name" value="INOSITOL MONOPHOSPHATASE"/>
    <property type="match status" value="1"/>
</dbReference>
<feature type="binding site" evidence="1">
    <location>
        <position position="63"/>
    </location>
    <ligand>
        <name>Mg(2+)</name>
        <dbReference type="ChEBI" id="CHEBI:18420"/>
        <label>1</label>
        <note>catalytic</note>
    </ligand>
</feature>
<evidence type="ECO:0000313" key="3">
    <source>
        <dbReference type="Proteomes" id="UP000017842"/>
    </source>
</evidence>
<keyword evidence="2" id="KW-0378">Hydrolase</keyword>
<keyword evidence="1" id="KW-0460">Magnesium</keyword>
<dbReference type="STRING" id="1116472.MGMO_224c00070"/>
<dbReference type="EC" id="3.1.3.25" evidence="2"/>
<dbReference type="GO" id="GO:0008934">
    <property type="term" value="F:inositol monophosphate 1-phosphatase activity"/>
    <property type="evidence" value="ECO:0007669"/>
    <property type="project" value="TreeGrafter"/>
</dbReference>
<evidence type="ECO:0000256" key="1">
    <source>
        <dbReference type="PIRSR" id="PIRSR600760-2"/>
    </source>
</evidence>
<dbReference type="EMBL" id="AYLO01000182">
    <property type="protein sequence ID" value="ESS65920.1"/>
    <property type="molecule type" value="Genomic_DNA"/>
</dbReference>
<keyword evidence="1" id="KW-0479">Metal-binding</keyword>
<feature type="binding site" evidence="1">
    <location>
        <position position="43"/>
    </location>
    <ligand>
        <name>Mg(2+)</name>
        <dbReference type="ChEBI" id="CHEBI:18420"/>
        <label>1</label>
        <note>catalytic</note>
    </ligand>
</feature>
<accession>V5AYH2</accession>
<comment type="caution">
    <text evidence="2">The sequence shown here is derived from an EMBL/GenBank/DDBJ whole genome shotgun (WGS) entry which is preliminary data.</text>
</comment>
<comment type="cofactor">
    <cofactor evidence="1">
        <name>Mg(2+)</name>
        <dbReference type="ChEBI" id="CHEBI:18420"/>
    </cofactor>
</comment>
<feature type="binding site" evidence="1">
    <location>
        <position position="60"/>
    </location>
    <ligand>
        <name>Mg(2+)</name>
        <dbReference type="ChEBI" id="CHEBI:18420"/>
        <label>1</label>
        <note>catalytic</note>
    </ligand>
</feature>
<dbReference type="GO" id="GO:0007165">
    <property type="term" value="P:signal transduction"/>
    <property type="evidence" value="ECO:0007669"/>
    <property type="project" value="TreeGrafter"/>
</dbReference>
<protein>
    <submittedName>
        <fullName evidence="2">Inositol-1-monophosphatase SuhB</fullName>
        <ecNumber evidence="2">3.1.3.25</ecNumber>
    </submittedName>
</protein>
<name>V5AYH2_9GAMM</name>
<dbReference type="PRINTS" id="PR00377">
    <property type="entry name" value="IMPHPHTASES"/>
</dbReference>
<dbReference type="Pfam" id="PF00459">
    <property type="entry name" value="Inositol_P"/>
    <property type="match status" value="1"/>
</dbReference>
<reference evidence="2 3" key="1">
    <citation type="journal article" date="2013" name="Genome Announc.">
        <title>Draft Genome Sequence of the Methanotrophic Gammaproteobacterium Methyloglobulus morosus DSM 22980 Strain KoM1.</title>
        <authorList>
            <person name="Poehlein A."/>
            <person name="Deutzmann J.S."/>
            <person name="Daniel R."/>
            <person name="Simeonova D.D."/>
        </authorList>
    </citation>
    <scope>NUCLEOTIDE SEQUENCE [LARGE SCALE GENOMIC DNA]</scope>
    <source>
        <strain evidence="2 3">KoM1</strain>
    </source>
</reference>
<dbReference type="eggNOG" id="COG0483">
    <property type="taxonomic scope" value="Bacteria"/>
</dbReference>
<proteinExistence type="predicted"/>
<dbReference type="InterPro" id="IPR000760">
    <property type="entry name" value="Inositol_monophosphatase-like"/>
</dbReference>
<dbReference type="Gene3D" id="3.30.540.10">
    <property type="entry name" value="Fructose-1,6-Bisphosphatase, subunit A, domain 1"/>
    <property type="match status" value="1"/>
</dbReference>
<organism evidence="2 3">
    <name type="scientific">Methyloglobulus morosus KoM1</name>
    <dbReference type="NCBI Taxonomy" id="1116472"/>
    <lineage>
        <taxon>Bacteria</taxon>
        <taxon>Pseudomonadati</taxon>
        <taxon>Pseudomonadota</taxon>
        <taxon>Gammaproteobacteria</taxon>
        <taxon>Methylococcales</taxon>
        <taxon>Methylococcaceae</taxon>
        <taxon>Methyloglobulus</taxon>
    </lineage>
</organism>
<dbReference type="PANTHER" id="PTHR20854:SF49">
    <property type="entry name" value="INOSITOL-1-MONOPHOSPHATASE"/>
    <property type="match status" value="1"/>
</dbReference>
<dbReference type="Gene3D" id="3.40.190.80">
    <property type="match status" value="1"/>
</dbReference>
<gene>
    <name evidence="2" type="primary">suhB</name>
    <name evidence="2" type="ORF">MGMO_224c00070</name>
</gene>
<dbReference type="AlphaFoldDB" id="V5AYH2"/>
<sequence>MLYHSDFQRIRDGLNPETSIDQAIDEHLQLQLPKIFKASYLSEETIWIKPRVEDWCWIVDPVDGTENLIAGSPNVATSVALINPGGECVLGAIHAPLLKETFSGVRGAGAFLNGEHLTGNGNISRNILSMAFPCRGPAISDLIGGQVASLLRNSWTIRASGSAALDICNVARGRWSAFFEESTYSWDIAAASLIAEEAGCFVSTATSKHYGDDPHVRGYLVAATRQLHSQLELILKGNNVDC</sequence>
<dbReference type="GO" id="GO:0046872">
    <property type="term" value="F:metal ion binding"/>
    <property type="evidence" value="ECO:0007669"/>
    <property type="project" value="UniProtKB-KW"/>
</dbReference>
<dbReference type="SUPFAM" id="SSF56655">
    <property type="entry name" value="Carbohydrate phosphatase"/>
    <property type="match status" value="1"/>
</dbReference>
<dbReference type="GO" id="GO:0006020">
    <property type="term" value="P:inositol metabolic process"/>
    <property type="evidence" value="ECO:0007669"/>
    <property type="project" value="TreeGrafter"/>
</dbReference>
<evidence type="ECO:0000313" key="2">
    <source>
        <dbReference type="EMBL" id="ESS65920.1"/>
    </source>
</evidence>
<dbReference type="Proteomes" id="UP000017842">
    <property type="component" value="Unassembled WGS sequence"/>
</dbReference>
<feature type="binding site" evidence="1">
    <location>
        <position position="187"/>
    </location>
    <ligand>
        <name>Mg(2+)</name>
        <dbReference type="ChEBI" id="CHEBI:18420"/>
        <label>1</label>
        <note>catalytic</note>
    </ligand>
</feature>
<keyword evidence="3" id="KW-1185">Reference proteome</keyword>